<dbReference type="SUPFAM" id="SSF56784">
    <property type="entry name" value="HAD-like"/>
    <property type="match status" value="1"/>
</dbReference>
<dbReference type="EMBL" id="JBHSLU010000038">
    <property type="protein sequence ID" value="MFC5506297.1"/>
    <property type="molecule type" value="Genomic_DNA"/>
</dbReference>
<keyword evidence="1" id="KW-0378">Hydrolase</keyword>
<dbReference type="InterPro" id="IPR023214">
    <property type="entry name" value="HAD_sf"/>
</dbReference>
<comment type="caution">
    <text evidence="1">The sequence shown here is derived from an EMBL/GenBank/DDBJ whole genome shotgun (WGS) entry which is preliminary data.</text>
</comment>
<dbReference type="InterPro" id="IPR006439">
    <property type="entry name" value="HAD-SF_hydro_IA"/>
</dbReference>
<dbReference type="Gene3D" id="3.40.50.1000">
    <property type="entry name" value="HAD superfamily/HAD-like"/>
    <property type="match status" value="1"/>
</dbReference>
<organism evidence="1 2">
    <name type="scientific">Bosea massiliensis</name>
    <dbReference type="NCBI Taxonomy" id="151419"/>
    <lineage>
        <taxon>Bacteria</taxon>
        <taxon>Pseudomonadati</taxon>
        <taxon>Pseudomonadota</taxon>
        <taxon>Alphaproteobacteria</taxon>
        <taxon>Hyphomicrobiales</taxon>
        <taxon>Boseaceae</taxon>
        <taxon>Bosea</taxon>
    </lineage>
</organism>
<keyword evidence="2" id="KW-1185">Reference proteome</keyword>
<dbReference type="GO" id="GO:0016787">
    <property type="term" value="F:hydrolase activity"/>
    <property type="evidence" value="ECO:0007669"/>
    <property type="project" value="UniProtKB-KW"/>
</dbReference>
<dbReference type="InterPro" id="IPR023198">
    <property type="entry name" value="PGP-like_dom2"/>
</dbReference>
<dbReference type="SFLD" id="SFLDS00003">
    <property type="entry name" value="Haloacid_Dehalogenase"/>
    <property type="match status" value="1"/>
</dbReference>
<gene>
    <name evidence="1" type="ORF">ACFPN9_13615</name>
</gene>
<dbReference type="PANTHER" id="PTHR18901:SF38">
    <property type="entry name" value="PSEUDOURIDINE-5'-PHOSPHATASE"/>
    <property type="match status" value="1"/>
</dbReference>
<dbReference type="NCBIfam" id="TIGR01509">
    <property type="entry name" value="HAD-SF-IA-v3"/>
    <property type="match status" value="1"/>
</dbReference>
<sequence length="230" mass="24229">MSTAGRPAGMPDLVIYDCDGTLIDTETLYGEVSLAACHALGLTSWTLDHYVDSIVGIPWSEGIKIIEAAHGRPLPGDFEQTIEDAVALRLESELRALPGVREAVTAIGGRRCVASSTSLAPLRRNLAITGLIELFDPHIFSASQVARGKPHPDVFLHAAASMAAAPEACLVIEDSVPGVRAALAAGMRVVGFTGVAHDKARSARRLAEAGAFAVIDDFAQWPRLVAGLRA</sequence>
<dbReference type="Gene3D" id="1.10.150.240">
    <property type="entry name" value="Putative phosphatase, domain 2"/>
    <property type="match status" value="1"/>
</dbReference>
<dbReference type="Pfam" id="PF00702">
    <property type="entry name" value="Hydrolase"/>
    <property type="match status" value="1"/>
</dbReference>
<proteinExistence type="predicted"/>
<name>A0ABW0P3L5_9HYPH</name>
<reference evidence="2" key="1">
    <citation type="journal article" date="2019" name="Int. J. Syst. Evol. Microbiol.">
        <title>The Global Catalogue of Microorganisms (GCM) 10K type strain sequencing project: providing services to taxonomists for standard genome sequencing and annotation.</title>
        <authorList>
            <consortium name="The Broad Institute Genomics Platform"/>
            <consortium name="The Broad Institute Genome Sequencing Center for Infectious Disease"/>
            <person name="Wu L."/>
            <person name="Ma J."/>
        </authorList>
    </citation>
    <scope>NUCLEOTIDE SEQUENCE [LARGE SCALE GENOMIC DNA]</scope>
    <source>
        <strain evidence="2">CCUG 43117</strain>
    </source>
</reference>
<accession>A0ABW0P3L5</accession>
<protein>
    <submittedName>
        <fullName evidence="1">HAD family hydrolase</fullName>
    </submittedName>
</protein>
<dbReference type="RefSeq" id="WP_245289501.1">
    <property type="nucleotide sequence ID" value="NZ_JBHSLU010000038.1"/>
</dbReference>
<dbReference type="SFLD" id="SFLDG01129">
    <property type="entry name" value="C1.5:_HAD__Beta-PGM__Phosphata"/>
    <property type="match status" value="1"/>
</dbReference>
<dbReference type="PANTHER" id="PTHR18901">
    <property type="entry name" value="2-DEOXYGLUCOSE-6-PHOSPHATE PHOSPHATASE 2"/>
    <property type="match status" value="1"/>
</dbReference>
<dbReference type="Proteomes" id="UP001596060">
    <property type="component" value="Unassembled WGS sequence"/>
</dbReference>
<dbReference type="InterPro" id="IPR036412">
    <property type="entry name" value="HAD-like_sf"/>
</dbReference>
<evidence type="ECO:0000313" key="1">
    <source>
        <dbReference type="EMBL" id="MFC5506297.1"/>
    </source>
</evidence>
<evidence type="ECO:0000313" key="2">
    <source>
        <dbReference type="Proteomes" id="UP001596060"/>
    </source>
</evidence>